<proteinExistence type="predicted"/>
<dbReference type="EMBL" id="JADIKC010000007">
    <property type="protein sequence ID" value="MBM7122760.1"/>
    <property type="molecule type" value="Genomic_DNA"/>
</dbReference>
<dbReference type="InterPro" id="IPR011083">
    <property type="entry name" value="Phage_tail_collar_dom"/>
</dbReference>
<dbReference type="Gene3D" id="3.90.1340.10">
    <property type="entry name" value="Phage tail collar domain"/>
    <property type="match status" value="1"/>
</dbReference>
<reference evidence="2 3" key="1">
    <citation type="submission" date="2020-10" db="EMBL/GenBank/DDBJ databases">
        <title>Phylogeny of dyella-like bacteria.</title>
        <authorList>
            <person name="Fu J."/>
        </authorList>
    </citation>
    <scope>NUCLEOTIDE SEQUENCE [LARGE SCALE GENOMIC DNA]</scope>
    <source>
        <strain evidence="2 3">THG-B117</strain>
    </source>
</reference>
<comment type="caution">
    <text evidence="2">The sequence shown here is derived from an EMBL/GenBank/DDBJ whole genome shotgun (WGS) entry which is preliminary data.</text>
</comment>
<evidence type="ECO:0000313" key="3">
    <source>
        <dbReference type="Proteomes" id="UP001430065"/>
    </source>
</evidence>
<protein>
    <submittedName>
        <fullName evidence="2">Phage tail protein</fullName>
    </submittedName>
</protein>
<accession>A0ABS2JUR9</accession>
<dbReference type="InterPro" id="IPR037053">
    <property type="entry name" value="Phage_tail_collar_dom_sf"/>
</dbReference>
<evidence type="ECO:0000313" key="2">
    <source>
        <dbReference type="EMBL" id="MBM7122760.1"/>
    </source>
</evidence>
<gene>
    <name evidence="2" type="ORF">ISP20_16455</name>
</gene>
<sequence length="168" mass="17468">MTDVFVGQVMLAPFAFAPRTFAQCDGALMAINQNQALFSLLGTVYGGDGQTTFQLPDLRGRTPYGIGNNYTLGQLGGQEAVTLQTNQIPSHVHTAGYSTQNGAVRNPANALYGNTGATSIYAAATGSQVTLNANTAGATGQGVPHSNLQPFSVLNFCIALSGIYPPRP</sequence>
<dbReference type="Pfam" id="PF07484">
    <property type="entry name" value="Collar"/>
    <property type="match status" value="1"/>
</dbReference>
<keyword evidence="3" id="KW-1185">Reference proteome</keyword>
<dbReference type="Proteomes" id="UP001430065">
    <property type="component" value="Unassembled WGS sequence"/>
</dbReference>
<name>A0ABS2JUR9_9GAMM</name>
<dbReference type="RefSeq" id="WP_204637190.1">
    <property type="nucleotide sequence ID" value="NZ_CP183983.1"/>
</dbReference>
<feature type="domain" description="Phage tail collar" evidence="1">
    <location>
        <begin position="7"/>
        <end position="63"/>
    </location>
</feature>
<dbReference type="SUPFAM" id="SSF88874">
    <property type="entry name" value="Receptor-binding domain of short tail fibre protein gp12"/>
    <property type="match status" value="1"/>
</dbReference>
<organism evidence="2 3">
    <name type="scientific">Dyella kyungheensis</name>
    <dbReference type="NCBI Taxonomy" id="1242174"/>
    <lineage>
        <taxon>Bacteria</taxon>
        <taxon>Pseudomonadati</taxon>
        <taxon>Pseudomonadota</taxon>
        <taxon>Gammaproteobacteria</taxon>
        <taxon>Lysobacterales</taxon>
        <taxon>Rhodanobacteraceae</taxon>
        <taxon>Dyella</taxon>
    </lineage>
</organism>
<evidence type="ECO:0000259" key="1">
    <source>
        <dbReference type="Pfam" id="PF07484"/>
    </source>
</evidence>